<dbReference type="PATRIC" id="fig|1423760.3.peg.152"/>
<dbReference type="Gene3D" id="3.40.630.30">
    <property type="match status" value="1"/>
</dbReference>
<proteinExistence type="predicted"/>
<name>A0A0R1U5K8_9LACO</name>
<reference evidence="2 3" key="1">
    <citation type="journal article" date="2015" name="Genome Announc.">
        <title>Expanding the biotechnology potential of lactobacilli through comparative genomics of 213 strains and associated genera.</title>
        <authorList>
            <person name="Sun Z."/>
            <person name="Harris H.M."/>
            <person name="McCann A."/>
            <person name="Guo C."/>
            <person name="Argimon S."/>
            <person name="Zhang W."/>
            <person name="Yang X."/>
            <person name="Jeffery I.B."/>
            <person name="Cooney J.C."/>
            <person name="Kagawa T.F."/>
            <person name="Liu W."/>
            <person name="Song Y."/>
            <person name="Salvetti E."/>
            <person name="Wrobel A."/>
            <person name="Rasinkangas P."/>
            <person name="Parkhill J."/>
            <person name="Rea M.C."/>
            <person name="O'Sullivan O."/>
            <person name="Ritari J."/>
            <person name="Douillard F.P."/>
            <person name="Paul Ross R."/>
            <person name="Yang R."/>
            <person name="Briner A.E."/>
            <person name="Felis G.E."/>
            <person name="de Vos W.M."/>
            <person name="Barrangou R."/>
            <person name="Klaenhammer T.R."/>
            <person name="Caufield P.W."/>
            <person name="Cui Y."/>
            <person name="Zhang H."/>
            <person name="O'Toole P.W."/>
        </authorList>
    </citation>
    <scope>NUCLEOTIDE SEQUENCE [LARGE SCALE GENOMIC DNA]</scope>
    <source>
        <strain evidence="2 3">DSM 15946</strain>
    </source>
</reference>
<evidence type="ECO:0000313" key="3">
    <source>
        <dbReference type="Proteomes" id="UP000050816"/>
    </source>
</evidence>
<evidence type="ECO:0000259" key="1">
    <source>
        <dbReference type="PROSITE" id="PS51186"/>
    </source>
</evidence>
<dbReference type="SUPFAM" id="SSF55729">
    <property type="entry name" value="Acyl-CoA N-acyltransferases (Nat)"/>
    <property type="match status" value="1"/>
</dbReference>
<comment type="caution">
    <text evidence="2">The sequence shown here is derived from an EMBL/GenBank/DDBJ whole genome shotgun (WGS) entry which is preliminary data.</text>
</comment>
<keyword evidence="2" id="KW-0808">Transferase</keyword>
<dbReference type="EMBL" id="AZFK01000076">
    <property type="protein sequence ID" value="KRL88525.1"/>
    <property type="molecule type" value="Genomic_DNA"/>
</dbReference>
<dbReference type="GeneID" id="82933811"/>
<accession>A0A0R1U5K8</accession>
<dbReference type="CDD" id="cd04301">
    <property type="entry name" value="NAT_SF"/>
    <property type="match status" value="1"/>
</dbReference>
<gene>
    <name evidence="2" type="ORF">FC43_GL000137</name>
</gene>
<dbReference type="RefSeq" id="WP_019206060.1">
    <property type="nucleotide sequence ID" value="NZ_AZFK01000076.1"/>
</dbReference>
<dbReference type="AlphaFoldDB" id="A0A0R1U5K8"/>
<dbReference type="Pfam" id="PF00583">
    <property type="entry name" value="Acetyltransf_1"/>
    <property type="match status" value="1"/>
</dbReference>
<evidence type="ECO:0000313" key="2">
    <source>
        <dbReference type="EMBL" id="KRL88525.1"/>
    </source>
</evidence>
<dbReference type="InterPro" id="IPR000182">
    <property type="entry name" value="GNAT_dom"/>
</dbReference>
<sequence length="166" mass="18105">MAEAEITMRLAQRADAAALLAFLQGVAPESDAILLPGLDRVTVAEEAVRLSAVADRDDCLILLACLGPEIVGVLTIMNLAATPGVGEMGLVIAKRYWHQGIGRLLMEEGQYWFENYSTLDQLMLTVFDHNIWGKKLYQDIGFQTVGTLLEPAADGQVKPATKMVYP</sequence>
<dbReference type="InterPro" id="IPR016181">
    <property type="entry name" value="Acyl_CoA_acyltransferase"/>
</dbReference>
<feature type="domain" description="N-acetyltransferase" evidence="1">
    <location>
        <begin position="6"/>
        <end position="166"/>
    </location>
</feature>
<dbReference type="GO" id="GO:0016747">
    <property type="term" value="F:acyltransferase activity, transferring groups other than amino-acyl groups"/>
    <property type="evidence" value="ECO:0007669"/>
    <property type="project" value="InterPro"/>
</dbReference>
<protein>
    <submittedName>
        <fullName evidence="2">GCN5-related N-acetyltransferase</fullName>
    </submittedName>
</protein>
<organism evidence="2 3">
    <name type="scientific">Limosilactobacillus ingluviei DSM 15946</name>
    <dbReference type="NCBI Taxonomy" id="1423760"/>
    <lineage>
        <taxon>Bacteria</taxon>
        <taxon>Bacillati</taxon>
        <taxon>Bacillota</taxon>
        <taxon>Bacilli</taxon>
        <taxon>Lactobacillales</taxon>
        <taxon>Lactobacillaceae</taxon>
        <taxon>Limosilactobacillus</taxon>
    </lineage>
</organism>
<dbReference type="Proteomes" id="UP000050816">
    <property type="component" value="Unassembled WGS sequence"/>
</dbReference>
<dbReference type="PROSITE" id="PS51186">
    <property type="entry name" value="GNAT"/>
    <property type="match status" value="1"/>
</dbReference>